<accession>A0A653C1X1</accession>
<keyword evidence="8" id="KW-1185">Reference proteome</keyword>
<reference evidence="7 8" key="1">
    <citation type="submission" date="2019-01" db="EMBL/GenBank/DDBJ databases">
        <authorList>
            <person name="Sayadi A."/>
        </authorList>
    </citation>
    <scope>NUCLEOTIDE SEQUENCE [LARGE SCALE GENOMIC DNA]</scope>
</reference>
<evidence type="ECO:0000256" key="2">
    <source>
        <dbReference type="ARBA" id="ARBA00005335"/>
    </source>
</evidence>
<name>A0A653C1X1_CALMS</name>
<evidence type="ECO:0000256" key="1">
    <source>
        <dbReference type="ARBA" id="ARBA00004141"/>
    </source>
</evidence>
<evidence type="ECO:0000313" key="8">
    <source>
        <dbReference type="Proteomes" id="UP000410492"/>
    </source>
</evidence>
<evidence type="ECO:0000256" key="4">
    <source>
        <dbReference type="ARBA" id="ARBA00022989"/>
    </source>
</evidence>
<dbReference type="GO" id="GO:0016020">
    <property type="term" value="C:membrane"/>
    <property type="evidence" value="ECO:0007669"/>
    <property type="project" value="UniProtKB-SubCell"/>
</dbReference>
<organism evidence="7 8">
    <name type="scientific">Callosobruchus maculatus</name>
    <name type="common">Southern cowpea weevil</name>
    <name type="synonym">Pulse bruchid</name>
    <dbReference type="NCBI Taxonomy" id="64391"/>
    <lineage>
        <taxon>Eukaryota</taxon>
        <taxon>Metazoa</taxon>
        <taxon>Ecdysozoa</taxon>
        <taxon>Arthropoda</taxon>
        <taxon>Hexapoda</taxon>
        <taxon>Insecta</taxon>
        <taxon>Pterygota</taxon>
        <taxon>Neoptera</taxon>
        <taxon>Endopterygota</taxon>
        <taxon>Coleoptera</taxon>
        <taxon>Polyphaga</taxon>
        <taxon>Cucujiformia</taxon>
        <taxon>Chrysomeloidea</taxon>
        <taxon>Chrysomelidae</taxon>
        <taxon>Bruchinae</taxon>
        <taxon>Bruchini</taxon>
        <taxon>Callosobruchus</taxon>
    </lineage>
</organism>
<feature type="transmembrane region" description="Helical" evidence="6">
    <location>
        <begin position="93"/>
        <end position="118"/>
    </location>
</feature>
<keyword evidence="3 6" id="KW-0812">Transmembrane</keyword>
<dbReference type="Proteomes" id="UP000410492">
    <property type="component" value="Unassembled WGS sequence"/>
</dbReference>
<dbReference type="InterPro" id="IPR007919">
    <property type="entry name" value="UPF0220"/>
</dbReference>
<proteinExistence type="inferred from homology"/>
<keyword evidence="4 6" id="KW-1133">Transmembrane helix</keyword>
<evidence type="ECO:0000313" key="7">
    <source>
        <dbReference type="EMBL" id="VEN41874.1"/>
    </source>
</evidence>
<evidence type="ECO:0008006" key="9">
    <source>
        <dbReference type="Google" id="ProtNLM"/>
    </source>
</evidence>
<comment type="similarity">
    <text evidence="2">Belongs to the UPF0220 family.</text>
</comment>
<comment type="subcellular location">
    <subcellularLocation>
        <location evidence="1">Membrane</location>
        <topology evidence="1">Multi-pass membrane protein</topology>
    </subcellularLocation>
</comment>
<feature type="transmembrane region" description="Helical" evidence="6">
    <location>
        <begin position="130"/>
        <end position="152"/>
    </location>
</feature>
<sequence length="158" mass="18040">MYQESKIPCVFLRNANAKTFNYIVCGVAGFLFFFGWWLMIDLNAQHRTTMRENTPYHLPGVFASIAMLLMNMIPTEYLYNSGVYTGGGCCTPFLCKLFLLVTLMASFGCLIGATYVMVNDFMLDPEQYQWPGYGVFFQTLCIFSSSVLCRFCRRGDAY</sequence>
<protein>
    <recommendedName>
        <fullName evidence="9">Transmembrane protein 50A</fullName>
    </recommendedName>
</protein>
<dbReference type="AlphaFoldDB" id="A0A653C1X1"/>
<evidence type="ECO:0000256" key="6">
    <source>
        <dbReference type="SAM" id="Phobius"/>
    </source>
</evidence>
<gene>
    <name evidence="7" type="ORF">CALMAC_LOCUS5547</name>
</gene>
<feature type="transmembrane region" description="Helical" evidence="6">
    <location>
        <begin position="20"/>
        <end position="40"/>
    </location>
</feature>
<evidence type="ECO:0000256" key="5">
    <source>
        <dbReference type="ARBA" id="ARBA00023136"/>
    </source>
</evidence>
<dbReference type="EMBL" id="CAACVG010006804">
    <property type="protein sequence ID" value="VEN41874.1"/>
    <property type="molecule type" value="Genomic_DNA"/>
</dbReference>
<dbReference type="OrthoDB" id="268928at2759"/>
<dbReference type="Pfam" id="PF05255">
    <property type="entry name" value="UPF0220"/>
    <property type="match status" value="1"/>
</dbReference>
<evidence type="ECO:0000256" key="3">
    <source>
        <dbReference type="ARBA" id="ARBA00022692"/>
    </source>
</evidence>
<dbReference type="PANTHER" id="PTHR13180">
    <property type="entry name" value="SMALL MEMBRANE PROTEIN-RELATED"/>
    <property type="match status" value="1"/>
</dbReference>
<feature type="transmembrane region" description="Helical" evidence="6">
    <location>
        <begin position="56"/>
        <end position="73"/>
    </location>
</feature>
<keyword evidence="5 6" id="KW-0472">Membrane</keyword>